<organism evidence="3 4">
    <name type="scientific">Faecousia intestinalis</name>
    <dbReference type="NCBI Taxonomy" id="3133167"/>
    <lineage>
        <taxon>Bacteria</taxon>
        <taxon>Bacillati</taxon>
        <taxon>Bacillota</taxon>
        <taxon>Clostridia</taxon>
        <taxon>Eubacteriales</taxon>
        <taxon>Oscillospiraceae</taxon>
        <taxon>Faecousia</taxon>
    </lineage>
</organism>
<dbReference type="InterPro" id="IPR013559">
    <property type="entry name" value="YheO"/>
</dbReference>
<name>A0ABV1G6L4_9FIRM</name>
<dbReference type="InterPro" id="IPR039446">
    <property type="entry name" value="DauR-like"/>
</dbReference>
<reference evidence="3 4" key="1">
    <citation type="submission" date="2024-03" db="EMBL/GenBank/DDBJ databases">
        <title>Human intestinal bacterial collection.</title>
        <authorList>
            <person name="Pauvert C."/>
            <person name="Hitch T.C.A."/>
            <person name="Clavel T."/>
        </authorList>
    </citation>
    <scope>NUCLEOTIDE SEQUENCE [LARGE SCALE GENOMIC DNA]</scope>
    <source>
        <strain evidence="3 4">CLA-AA-H192</strain>
    </source>
</reference>
<accession>A0ABV1G6L4</accession>
<comment type="caution">
    <text evidence="3">The sequence shown here is derived from an EMBL/GenBank/DDBJ whole genome shotgun (WGS) entry which is preliminary data.</text>
</comment>
<keyword evidence="4" id="KW-1185">Reference proteome</keyword>
<sequence>MLKPNELETLRQMARGLAAQFGSNCEVVVHEISERSTSHSVVAIENGHVSGRKLGDGPSQVVLEQLGKDGRAPEDQLCYLTRTPDGKLLKSSSIYIRDESGRVCAIFCINFDISALAMAEQALAGLTSAHPAGEETPRITHNVNDLLDDLIEQSDRLIGKPVALMSKEDKVRAIHFLNEHGALLVTKSGDKIAKHFGISKYTLYSYLDVKTGGKSND</sequence>
<proteinExistence type="predicted"/>
<evidence type="ECO:0000259" key="2">
    <source>
        <dbReference type="Pfam" id="PF13309"/>
    </source>
</evidence>
<dbReference type="PANTHER" id="PTHR35568:SF1">
    <property type="entry name" value="TRANSCRIPTIONAL REGULATOR DAUR"/>
    <property type="match status" value="1"/>
</dbReference>
<dbReference type="EMBL" id="JBBMFF010000209">
    <property type="protein sequence ID" value="MEQ2511062.1"/>
    <property type="molecule type" value="Genomic_DNA"/>
</dbReference>
<dbReference type="RefSeq" id="WP_349135761.1">
    <property type="nucleotide sequence ID" value="NZ_JBBMFF010000209.1"/>
</dbReference>
<protein>
    <submittedName>
        <fullName evidence="3">Helix-turn-helix transcriptional regulator</fullName>
    </submittedName>
</protein>
<gene>
    <name evidence="3" type="ORF">WMO66_07350</name>
</gene>
<dbReference type="Pfam" id="PF13309">
    <property type="entry name" value="HTH_22"/>
    <property type="match status" value="1"/>
</dbReference>
<dbReference type="InterPro" id="IPR039445">
    <property type="entry name" value="DauR-like_HTH"/>
</dbReference>
<evidence type="ECO:0000313" key="3">
    <source>
        <dbReference type="EMBL" id="MEQ2511062.1"/>
    </source>
</evidence>
<feature type="domain" description="YheO-like" evidence="1">
    <location>
        <begin position="7"/>
        <end position="121"/>
    </location>
</feature>
<dbReference type="Pfam" id="PF08348">
    <property type="entry name" value="PAS_6"/>
    <property type="match status" value="1"/>
</dbReference>
<evidence type="ECO:0000313" key="4">
    <source>
        <dbReference type="Proteomes" id="UP001491552"/>
    </source>
</evidence>
<dbReference type="PANTHER" id="PTHR35568">
    <property type="entry name" value="TRANSCRIPTIONAL REGULATOR DAUR"/>
    <property type="match status" value="1"/>
</dbReference>
<dbReference type="Proteomes" id="UP001491552">
    <property type="component" value="Unassembled WGS sequence"/>
</dbReference>
<feature type="domain" description="Transcriptional regulator DauR-like HTH" evidence="2">
    <location>
        <begin position="147"/>
        <end position="208"/>
    </location>
</feature>
<evidence type="ECO:0000259" key="1">
    <source>
        <dbReference type="Pfam" id="PF08348"/>
    </source>
</evidence>